<feature type="compositionally biased region" description="Acidic residues" evidence="7">
    <location>
        <begin position="955"/>
        <end position="966"/>
    </location>
</feature>
<protein>
    <submittedName>
        <fullName evidence="8">Putative eukaryotic translation initiation factor 3 subunit 7</fullName>
    </submittedName>
</protein>
<keyword evidence="5" id="KW-0648">Protein biosynthesis</keyword>
<dbReference type="Gene3D" id="3.90.226.10">
    <property type="entry name" value="2-enoyl-CoA Hydratase, Chain A, domain 1"/>
    <property type="match status" value="1"/>
</dbReference>
<keyword evidence="4" id="KW-0694">RNA-binding</keyword>
<feature type="compositionally biased region" description="Basic and acidic residues" evidence="7">
    <location>
        <begin position="806"/>
        <end position="817"/>
    </location>
</feature>
<evidence type="ECO:0000256" key="7">
    <source>
        <dbReference type="SAM" id="MobiDB-lite"/>
    </source>
</evidence>
<dbReference type="PANTHER" id="PTHR12399">
    <property type="entry name" value="EUKARYOTIC TRANSLATION INITIATION FACTOR 3 SUBUNIT 7"/>
    <property type="match status" value="1"/>
</dbReference>
<dbReference type="Pfam" id="PF00378">
    <property type="entry name" value="ECH_1"/>
    <property type="match status" value="1"/>
</dbReference>
<feature type="compositionally biased region" description="Basic and acidic residues" evidence="7">
    <location>
        <begin position="967"/>
        <end position="987"/>
    </location>
</feature>
<comment type="similarity">
    <text evidence="1">Belongs to the enoyl-CoA hydratase/isomerase family.</text>
</comment>
<evidence type="ECO:0000313" key="9">
    <source>
        <dbReference type="Proteomes" id="UP000557509"/>
    </source>
</evidence>
<dbReference type="CDD" id="cd06558">
    <property type="entry name" value="crotonase-like"/>
    <property type="match status" value="1"/>
</dbReference>
<evidence type="ECO:0000256" key="6">
    <source>
        <dbReference type="ARBA" id="ARBA00023239"/>
    </source>
</evidence>
<name>A0A7J6KD95_TOXGO</name>
<dbReference type="GO" id="GO:0005852">
    <property type="term" value="C:eukaryotic translation initiation factor 3 complex"/>
    <property type="evidence" value="ECO:0007669"/>
    <property type="project" value="InterPro"/>
</dbReference>
<evidence type="ECO:0000256" key="4">
    <source>
        <dbReference type="ARBA" id="ARBA00022884"/>
    </source>
</evidence>
<accession>A0A7J6KD95</accession>
<dbReference type="GO" id="GO:0016829">
    <property type="term" value="F:lyase activity"/>
    <property type="evidence" value="ECO:0007669"/>
    <property type="project" value="UniProtKB-KW"/>
</dbReference>
<feature type="region of interest" description="Disordered" evidence="7">
    <location>
        <begin position="2161"/>
        <end position="2203"/>
    </location>
</feature>
<evidence type="ECO:0000256" key="3">
    <source>
        <dbReference type="ARBA" id="ARBA00022540"/>
    </source>
</evidence>
<feature type="region of interest" description="Disordered" evidence="7">
    <location>
        <begin position="949"/>
        <end position="1004"/>
    </location>
</feature>
<feature type="region of interest" description="Disordered" evidence="7">
    <location>
        <begin position="484"/>
        <end position="532"/>
    </location>
</feature>
<dbReference type="PANTHER" id="PTHR12399:SF0">
    <property type="entry name" value="EUKARYOTIC TRANSLATION INITIATION FACTOR 3 SUBUNIT D"/>
    <property type="match status" value="1"/>
</dbReference>
<feature type="compositionally biased region" description="Basic residues" evidence="7">
    <location>
        <begin position="2188"/>
        <end position="2197"/>
    </location>
</feature>
<feature type="compositionally biased region" description="Basic residues" evidence="7">
    <location>
        <begin position="2163"/>
        <end position="2177"/>
    </location>
</feature>
<dbReference type="VEuPathDB" id="ToxoDB:TGME49_317705"/>
<keyword evidence="6" id="KW-0456">Lyase</keyword>
<dbReference type="FunFam" id="3.90.226.10:FF:000009">
    <property type="entry name" value="Carnitinyl-CoA dehydratase"/>
    <property type="match status" value="1"/>
</dbReference>
<dbReference type="EMBL" id="JAAUHK010000189">
    <property type="protein sequence ID" value="KAF4645108.1"/>
    <property type="molecule type" value="Genomic_DNA"/>
</dbReference>
<keyword evidence="2" id="KW-0963">Cytoplasm</keyword>
<proteinExistence type="inferred from homology"/>
<keyword evidence="3 8" id="KW-0396">Initiation factor</keyword>
<dbReference type="Pfam" id="PF05091">
    <property type="entry name" value="eIF-3_zeta"/>
    <property type="match status" value="1"/>
</dbReference>
<evidence type="ECO:0000256" key="5">
    <source>
        <dbReference type="ARBA" id="ARBA00022917"/>
    </source>
</evidence>
<dbReference type="InterPro" id="IPR001753">
    <property type="entry name" value="Enoyl-CoA_hydra/iso"/>
</dbReference>
<dbReference type="Proteomes" id="UP000557509">
    <property type="component" value="Unassembled WGS sequence"/>
</dbReference>
<dbReference type="InterPro" id="IPR029045">
    <property type="entry name" value="ClpP/crotonase-like_dom_sf"/>
</dbReference>
<dbReference type="VEuPathDB" id="ToxoDB:TGME49_317720"/>
<feature type="region of interest" description="Disordered" evidence="7">
    <location>
        <begin position="781"/>
        <end position="817"/>
    </location>
</feature>
<organism evidence="8 9">
    <name type="scientific">Toxoplasma gondii</name>
    <dbReference type="NCBI Taxonomy" id="5811"/>
    <lineage>
        <taxon>Eukaryota</taxon>
        <taxon>Sar</taxon>
        <taxon>Alveolata</taxon>
        <taxon>Apicomplexa</taxon>
        <taxon>Conoidasida</taxon>
        <taxon>Coccidia</taxon>
        <taxon>Eucoccidiorida</taxon>
        <taxon>Eimeriorina</taxon>
        <taxon>Sarcocystidae</taxon>
        <taxon>Toxoplasma</taxon>
    </lineage>
</organism>
<evidence type="ECO:0000256" key="2">
    <source>
        <dbReference type="ARBA" id="ARBA00022490"/>
    </source>
</evidence>
<evidence type="ECO:0000313" key="8">
    <source>
        <dbReference type="EMBL" id="KAF4645108.1"/>
    </source>
</evidence>
<reference evidence="8 9" key="1">
    <citation type="submission" date="2020-03" db="EMBL/GenBank/DDBJ databases">
        <title>Genome sequence of Toxoplasma gondii RH-88 strain.</title>
        <authorList>
            <person name="Lorenzi H.A."/>
            <person name="Venepally P."/>
            <person name="Rozenberg A."/>
            <person name="Sibley D."/>
        </authorList>
    </citation>
    <scope>NUCLEOTIDE SEQUENCE [LARGE SCALE GENOMIC DNA]</scope>
    <source>
        <strain evidence="8 9">RH-88</strain>
    </source>
</reference>
<evidence type="ECO:0000256" key="1">
    <source>
        <dbReference type="ARBA" id="ARBA00005254"/>
    </source>
</evidence>
<comment type="caution">
    <text evidence="8">The sequence shown here is derived from an EMBL/GenBank/DDBJ whole genome shotgun (WGS) entry which is preliminary data.</text>
</comment>
<dbReference type="InterPro" id="IPR007783">
    <property type="entry name" value="eIF3d"/>
</dbReference>
<dbReference type="SUPFAM" id="SSF52096">
    <property type="entry name" value="ClpP/crotonase"/>
    <property type="match status" value="1"/>
</dbReference>
<feature type="region of interest" description="Disordered" evidence="7">
    <location>
        <begin position="2118"/>
        <end position="2141"/>
    </location>
</feature>
<sequence>MAGLFKNFRNGLFLPESRIFGRGRNLYVYMHNSALSERCRITSVSALACRFSRSVPKTRACCFSHLGFAEPLPGSLALRSIPTPALKGTRRFFSFYTRMESANQTTASSAQLRYLIVERLSDASAVMMIKINRPNSLNALCLALCDELVYTLEQLDADDSVRCVVLTGVGEKAFAAGADVKEMQRLNFADIVTSGDLLAKWARIHSFRKPIVCAVNGYALGGGCELAMMCDVVIASTQAMFGQPEVRIGTIPGMGGSQRLPRAVGKSLAMEMILTGEPINAERALQAGLISRVVPPSHVVDEAVKVATSISSHSLPMLIAAKECVNRALTVQNHQWTVALRFYATDHVPYGIAVLLHGISKGLCSTRSLTVPVIMEQASEERPHFEHIANPGSLFGCHPQSAGWGPSTCDKEVRTECLAALAHLPFEPNVRPSLFSHQLFRACDFTFHVQQRQRDGRDPRGITVAFADEEQQFQTVDNRPLLRRGGGGGWLHKRRAPVKQSTAAFNEKNKEEEELRLGKKGKSEQKKQQQQQQARFARIHARHRAFSEWSVQPTNEWAVEAEIPLSQLYKHAVESGKIKVKDLAWRGELRTYNKQADQIRTKLPVALQNLSSNFDYYWVTTQDDDLIKEQMLNSSEPIDVAATDQVLACLMAAPQSKYSWHLHLTKVEGKLLIDKANGSIVDLLTVNETASEPPMQDAENRLNRPAALGFEAVKINQNLRQQLLVKGEEPVKFSPPPFVEAGDNPASIAYRYRMFTIPGRTGGTGGGKSRQPINIITRTEVNAKLPQPADGSRKPSPGDEMTGGHSKREKEDSDPFGKDGGGYVYICALNEYDIKGQRNWRVQMETQRGALLATEVRNNACKLKKFVASAMMAGCDDLKLGFVSRKANNDNEHHVVLSVQSYQTRDLGMQIGLKPDNAWGIVRAIVDMVMEKPDGRYVLLKDPTKPVMRLYSRPEEEDEDAEEEEKAPETRTEERETNRNDEERARLCLEPQKGQKSKGTTDAMPLLQPSWRRDIRTVDEGEGEDEGVAWRARLCLEPQKGQKSKGTTDAMPLLQPSWRRDIRTVDEGEGEDERVAWRARLCLEPQKGQKSKGTTDAMPLLQPSWRRDIRTVDEGEGEDEGVAWQARLCLEPQKGQKSKGTTDAMPLLQPSWRRDIRTVDEGEGEDEGVAWQARLCLEPQKGQKSKGTTDAMPLLQPSWRRDIRTVDEGEGEDEAVAWRARLCLEPQKGQKSKGTTDAMPLLQPSWRRDIRTVDGGEDEDERVAWRARLCLEPQKGQKSKGTTDAMPLLQPSWRRDTRTVDGGEGEDEGVAWRARLCLEPQKGQKSKGTTDAMPLLQPSWRRDIRTVDEGEGEDEGVAWQARLCLEPQKGQKSKGTTDAMPLLQPSWRRDIRTVDGGEGEDERVAWRARLCLVPQKGQKSKGTTDAMPLLQPSWRRDIRTVDEGEGEDERVAWRAGLCLEPQKGQKSKGTTDAMPLLQPSWRRDIRTVDGGEGEDEGVAWRARLCLEPQKGQKSKGTTDAMPLLQPSWRRDIRTVDGGEDEDEGVAWRARLCLEPQKGQKSKGTTDAMPLLQPSWRRDIRTVDGRRGRARLCLEPQKGQKSKGTTDAMPLLQPSWRRDIRTVDEGEVRMRGWRGWEATRVGEGEDVSGLAAFPGGWKRDTGMRSRRDDAFLVVMAERIEEWRRGRGRQSRRLGRREEEARARLCLEPQKGQKSKGTTDAMPLLQPSWRRDIRTVDEGEGEDEGVAWRARLCLEPQKGQKSKGTTDAMPLLQPSWRRDIRTVDEGEASSPVLGATEGTEVEGTTDAMPLLQPSWRREIRTVDEGEGEDEGVAWQARLCLEPQKGQKSKGTTDAMPLLQPSWRREIRTVDEGEGEDEGVAWQARLCLEPQKGQKSKGTTDAMPLLQPSWRREIRTVDEGEGEDEGVAWQARLCLEPQKGQKSKGTTDAMPLLQPSWRREIRTVDEGEGEDEGVAWQARLCLEPQKGQKSKGTTDAMPLLQPSWRREIRTVDEGEGEDEGVAWQARLCLEPQKGQKSKGTTDAMPLLQPSWRRDIRTVDEGEGEDEGVAWQARLGLEPQKGQKSKGTTDAMPLLQPSWRREIRTVDEGEGEDERVAWQARLGLEPQKGQKSKGTTDAMPLLQPSWRREIRTVDEGEGKLACCWSHKGGRSRCRKGRRRGASSRDGGDKSKGIRSRGRRGRQLGLRE</sequence>
<dbReference type="GO" id="GO:0003723">
    <property type="term" value="F:RNA binding"/>
    <property type="evidence" value="ECO:0007669"/>
    <property type="project" value="UniProtKB-KW"/>
</dbReference>
<feature type="compositionally biased region" description="Basic and acidic residues" evidence="7">
    <location>
        <begin position="507"/>
        <end position="527"/>
    </location>
</feature>
<dbReference type="GO" id="GO:0003743">
    <property type="term" value="F:translation initiation factor activity"/>
    <property type="evidence" value="ECO:0007669"/>
    <property type="project" value="UniProtKB-KW"/>
</dbReference>
<gene>
    <name evidence="8" type="ORF">TGRH88_009250</name>
</gene>
<keyword evidence="9" id="KW-1185">Reference proteome</keyword>